<accession>A0A8B6D0S4</accession>
<comment type="caution">
    <text evidence="1">The sequence shown here is derived from an EMBL/GenBank/DDBJ whole genome shotgun (WGS) entry which is preliminary data.</text>
</comment>
<gene>
    <name evidence="1" type="ORF">MGAL_10B033136</name>
</gene>
<organism evidence="1 2">
    <name type="scientific">Mytilus galloprovincialis</name>
    <name type="common">Mediterranean mussel</name>
    <dbReference type="NCBI Taxonomy" id="29158"/>
    <lineage>
        <taxon>Eukaryota</taxon>
        <taxon>Metazoa</taxon>
        <taxon>Spiralia</taxon>
        <taxon>Lophotrochozoa</taxon>
        <taxon>Mollusca</taxon>
        <taxon>Bivalvia</taxon>
        <taxon>Autobranchia</taxon>
        <taxon>Pteriomorphia</taxon>
        <taxon>Mytilida</taxon>
        <taxon>Mytiloidea</taxon>
        <taxon>Mytilidae</taxon>
        <taxon>Mytilinae</taxon>
        <taxon>Mytilus</taxon>
    </lineage>
</organism>
<evidence type="ECO:0000313" key="1">
    <source>
        <dbReference type="EMBL" id="VDI11933.1"/>
    </source>
</evidence>
<proteinExistence type="predicted"/>
<keyword evidence="2" id="KW-1185">Reference proteome</keyword>
<sequence>MFWKLFIQLKERYIQSMVPTYDPILLMINTMQSHRTKPIIYKRKDQESMHMVHRQCMGIESQCNGYDKKVAESGTCCKGDDPPTRESLRTGIIVDDGRMLEH</sequence>
<dbReference type="EMBL" id="UYJE01002571">
    <property type="protein sequence ID" value="VDI11933.1"/>
    <property type="molecule type" value="Genomic_DNA"/>
</dbReference>
<evidence type="ECO:0000313" key="2">
    <source>
        <dbReference type="Proteomes" id="UP000596742"/>
    </source>
</evidence>
<reference evidence="1" key="1">
    <citation type="submission" date="2018-11" db="EMBL/GenBank/DDBJ databases">
        <authorList>
            <person name="Alioto T."/>
            <person name="Alioto T."/>
        </authorList>
    </citation>
    <scope>NUCLEOTIDE SEQUENCE</scope>
</reference>
<name>A0A8B6D0S4_MYTGA</name>
<protein>
    <submittedName>
        <fullName evidence="1">Uncharacterized protein</fullName>
    </submittedName>
</protein>
<dbReference type="Proteomes" id="UP000596742">
    <property type="component" value="Unassembled WGS sequence"/>
</dbReference>
<dbReference type="AlphaFoldDB" id="A0A8B6D0S4"/>